<feature type="transmembrane region" description="Helical" evidence="5">
    <location>
        <begin position="328"/>
        <end position="348"/>
    </location>
</feature>
<dbReference type="PANTHER" id="PTHR43471">
    <property type="entry name" value="ABC TRANSPORTER PERMEASE"/>
    <property type="match status" value="1"/>
</dbReference>
<dbReference type="Proteomes" id="UP000220133">
    <property type="component" value="Chromosome"/>
</dbReference>
<feature type="transmembrane region" description="Helical" evidence="5">
    <location>
        <begin position="290"/>
        <end position="308"/>
    </location>
</feature>
<evidence type="ECO:0000313" key="7">
    <source>
        <dbReference type="EMBL" id="ATL46011.1"/>
    </source>
</evidence>
<dbReference type="Gene3D" id="3.40.190.10">
    <property type="entry name" value="Periplasmic binding protein-like II"/>
    <property type="match status" value="1"/>
</dbReference>
<name>A0A291QQ03_9BACT</name>
<organism evidence="7 8">
    <name type="scientific">Chitinophaga caeni</name>
    <dbReference type="NCBI Taxonomy" id="2029983"/>
    <lineage>
        <taxon>Bacteria</taxon>
        <taxon>Pseudomonadati</taxon>
        <taxon>Bacteroidota</taxon>
        <taxon>Chitinophagia</taxon>
        <taxon>Chitinophagales</taxon>
        <taxon>Chitinophagaceae</taxon>
        <taxon>Chitinophaga</taxon>
    </lineage>
</organism>
<evidence type="ECO:0000256" key="1">
    <source>
        <dbReference type="ARBA" id="ARBA00004141"/>
    </source>
</evidence>
<evidence type="ECO:0000256" key="2">
    <source>
        <dbReference type="ARBA" id="ARBA00022692"/>
    </source>
</evidence>
<keyword evidence="2 5" id="KW-0812">Transmembrane</keyword>
<keyword evidence="3 5" id="KW-1133">Transmembrane helix</keyword>
<feature type="transmembrane region" description="Helical" evidence="5">
    <location>
        <begin position="355"/>
        <end position="376"/>
    </location>
</feature>
<proteinExistence type="predicted"/>
<dbReference type="EMBL" id="CP023777">
    <property type="protein sequence ID" value="ATL46011.1"/>
    <property type="molecule type" value="Genomic_DNA"/>
</dbReference>
<dbReference type="KEGG" id="cbae:COR50_01880"/>
<dbReference type="RefSeq" id="WP_098192401.1">
    <property type="nucleotide sequence ID" value="NZ_CP023777.1"/>
</dbReference>
<feature type="transmembrane region" description="Helical" evidence="5">
    <location>
        <begin position="21"/>
        <end position="42"/>
    </location>
</feature>
<evidence type="ECO:0000256" key="4">
    <source>
        <dbReference type="ARBA" id="ARBA00023136"/>
    </source>
</evidence>
<dbReference type="PANTHER" id="PTHR43471:SF3">
    <property type="entry name" value="ABC TRANSPORTER PERMEASE PROTEIN NATB"/>
    <property type="match status" value="1"/>
</dbReference>
<dbReference type="GO" id="GO:0140359">
    <property type="term" value="F:ABC-type transporter activity"/>
    <property type="evidence" value="ECO:0007669"/>
    <property type="project" value="InterPro"/>
</dbReference>
<evidence type="ECO:0000256" key="3">
    <source>
        <dbReference type="ARBA" id="ARBA00022989"/>
    </source>
</evidence>
<accession>A0A291QQ03</accession>
<evidence type="ECO:0000313" key="8">
    <source>
        <dbReference type="Proteomes" id="UP000220133"/>
    </source>
</evidence>
<dbReference type="GO" id="GO:0016020">
    <property type="term" value="C:membrane"/>
    <property type="evidence" value="ECO:0007669"/>
    <property type="project" value="UniProtKB-SubCell"/>
</dbReference>
<sequence>MNKIWLIIKREYLARVRKKSFLVLTILTPIFIIALMVVPALLARTGNAEKRIVVVDESKLFENRIPDGQNEHFIFNDQLPFDSLRTSYAEKGFTGLLHIPKMDNLNRPPNIVYYGEGQLNIMTKSSLESKINNVIEDLRMEKAGIDKSKLDDIRSNVDIISKTGKEEKEGSAEISLVIGYASGFIIYIILLLFGMMVMRGVMEEKMNRIAEVMVSSVKPFQLMMGKILGIGAVGLTQFIIWIGLIYGLAFLVPLFISPAELAAAQANSPNPSAGVAIAQQLQHIQLSANWPLITFCFVFYFLGGYIFYSSLFAAVGSLVNEDPNDAQGLTFPITLPIIIAILIMMKAVTDPNSSLAVWGSIIPFTSPVVMMARIPYGVPGTVTYWQLALSMGILVIGFLFTTWVAGRVYRTGILLYGKKVTWGEALKWIFRKN</sequence>
<dbReference type="SUPFAM" id="SSF53850">
    <property type="entry name" value="Periplasmic binding protein-like II"/>
    <property type="match status" value="1"/>
</dbReference>
<feature type="transmembrane region" description="Helical" evidence="5">
    <location>
        <begin position="382"/>
        <end position="405"/>
    </location>
</feature>
<keyword evidence="8" id="KW-1185">Reference proteome</keyword>
<protein>
    <recommendedName>
        <fullName evidence="6">ABC-2 type transporter transmembrane domain-containing protein</fullName>
    </recommendedName>
</protein>
<evidence type="ECO:0000259" key="6">
    <source>
        <dbReference type="Pfam" id="PF12698"/>
    </source>
</evidence>
<reference evidence="7 8" key="1">
    <citation type="submission" date="2017-10" db="EMBL/GenBank/DDBJ databases">
        <title>Paenichitinophaga pekingensis gen. nov., sp. nov., isolated from activated sludge.</title>
        <authorList>
            <person name="Jin D."/>
            <person name="Kong X."/>
            <person name="Deng Y."/>
            <person name="Bai Z."/>
        </authorList>
    </citation>
    <scope>NUCLEOTIDE SEQUENCE [LARGE SCALE GENOMIC DNA]</scope>
    <source>
        <strain evidence="7 8">13</strain>
    </source>
</reference>
<feature type="domain" description="ABC-2 type transporter transmembrane" evidence="6">
    <location>
        <begin position="19"/>
        <end position="405"/>
    </location>
</feature>
<dbReference type="OrthoDB" id="9768837at2"/>
<keyword evidence="4 5" id="KW-0472">Membrane</keyword>
<feature type="transmembrane region" description="Helical" evidence="5">
    <location>
        <begin position="174"/>
        <end position="197"/>
    </location>
</feature>
<dbReference type="AlphaFoldDB" id="A0A291QQ03"/>
<feature type="transmembrane region" description="Helical" evidence="5">
    <location>
        <begin position="238"/>
        <end position="256"/>
    </location>
</feature>
<gene>
    <name evidence="7" type="ORF">COR50_01880</name>
</gene>
<comment type="subcellular location">
    <subcellularLocation>
        <location evidence="1">Membrane</location>
        <topology evidence="1">Multi-pass membrane protein</topology>
    </subcellularLocation>
</comment>
<dbReference type="InterPro" id="IPR013525">
    <property type="entry name" value="ABC2_TM"/>
</dbReference>
<dbReference type="Pfam" id="PF12698">
    <property type="entry name" value="ABC2_membrane_3"/>
    <property type="match status" value="1"/>
</dbReference>
<evidence type="ECO:0000256" key="5">
    <source>
        <dbReference type="SAM" id="Phobius"/>
    </source>
</evidence>